<keyword evidence="4" id="KW-1185">Reference proteome</keyword>
<accession>A0AAV5SVU9</accession>
<protein>
    <recommendedName>
        <fullName evidence="5">G protein-coupled receptor</fullName>
    </recommendedName>
</protein>
<organism evidence="3 4">
    <name type="scientific">Pristionchus entomophagus</name>
    <dbReference type="NCBI Taxonomy" id="358040"/>
    <lineage>
        <taxon>Eukaryota</taxon>
        <taxon>Metazoa</taxon>
        <taxon>Ecdysozoa</taxon>
        <taxon>Nematoda</taxon>
        <taxon>Chromadorea</taxon>
        <taxon>Rhabditida</taxon>
        <taxon>Rhabditina</taxon>
        <taxon>Diplogasteromorpha</taxon>
        <taxon>Diplogasteroidea</taxon>
        <taxon>Neodiplogasteridae</taxon>
        <taxon>Pristionchus</taxon>
    </lineage>
</organism>
<reference evidence="3" key="1">
    <citation type="submission" date="2023-10" db="EMBL/GenBank/DDBJ databases">
        <title>Genome assembly of Pristionchus species.</title>
        <authorList>
            <person name="Yoshida K."/>
            <person name="Sommer R.J."/>
        </authorList>
    </citation>
    <scope>NUCLEOTIDE SEQUENCE</scope>
    <source>
        <strain evidence="3">RS0144</strain>
    </source>
</reference>
<gene>
    <name evidence="3" type="ORF">PENTCL1PPCAC_6544</name>
</gene>
<evidence type="ECO:0000256" key="1">
    <source>
        <dbReference type="SAM" id="MobiDB-lite"/>
    </source>
</evidence>
<feature type="transmembrane region" description="Helical" evidence="2">
    <location>
        <begin position="12"/>
        <end position="35"/>
    </location>
</feature>
<keyword evidence="2" id="KW-0472">Membrane</keyword>
<keyword evidence="2" id="KW-1133">Transmembrane helix</keyword>
<evidence type="ECO:0000313" key="4">
    <source>
        <dbReference type="Proteomes" id="UP001432027"/>
    </source>
</evidence>
<dbReference type="AlphaFoldDB" id="A0AAV5SVU9"/>
<name>A0AAV5SVU9_9BILA</name>
<comment type="caution">
    <text evidence="3">The sequence shown here is derived from an EMBL/GenBank/DDBJ whole genome shotgun (WGS) entry which is preliminary data.</text>
</comment>
<keyword evidence="2" id="KW-0812">Transmembrane</keyword>
<dbReference type="EMBL" id="BTSX01000002">
    <property type="protein sequence ID" value="GMS84369.1"/>
    <property type="molecule type" value="Genomic_DNA"/>
</dbReference>
<dbReference type="Proteomes" id="UP001432027">
    <property type="component" value="Unassembled WGS sequence"/>
</dbReference>
<evidence type="ECO:0000313" key="3">
    <source>
        <dbReference type="EMBL" id="GMS84369.1"/>
    </source>
</evidence>
<feature type="compositionally biased region" description="Low complexity" evidence="1">
    <location>
        <begin position="65"/>
        <end position="82"/>
    </location>
</feature>
<sequence>MSQILTVNGYIHFYWLILGGSILNLFIFFFLISIISKVREGLFTRSVSNYQYSLLSSQDNSGPVSSSQPPTSGGDPSPSSSQCRSKLQQLKG</sequence>
<evidence type="ECO:0008006" key="5">
    <source>
        <dbReference type="Google" id="ProtNLM"/>
    </source>
</evidence>
<feature type="compositionally biased region" description="Polar residues" evidence="1">
    <location>
        <begin position="83"/>
        <end position="92"/>
    </location>
</feature>
<feature type="region of interest" description="Disordered" evidence="1">
    <location>
        <begin position="56"/>
        <end position="92"/>
    </location>
</feature>
<evidence type="ECO:0000256" key="2">
    <source>
        <dbReference type="SAM" id="Phobius"/>
    </source>
</evidence>
<proteinExistence type="predicted"/>